<sequence>MAAALVVLMLIFSMVPHSSGTWCVCKKGGNDKVLQLAIDYACGNGADCTQTKQGGKCYNPNTVTDHCNYAVNSYFQAKGQATGSCDFNGAAQITTTDPSANGCTFPSSARLCYGLYYLFDPASISCTIRRHIQYYRESNVKYEEVKYGLSTELEKLLIDVCLLQLCMDAVVRLCQLLLATEHRVPTVTTGGTTTSPYGNNPTNTGVLGGGIGSGMGPSGAGINTDVSHGFMLHQEANSFGFLAILGSSLVMLMWG</sequence>
<dbReference type="SMART" id="SM00768">
    <property type="entry name" value="X8"/>
    <property type="match status" value="1"/>
</dbReference>
<keyword evidence="4 9" id="KW-0732">Signal</keyword>
<keyword evidence="2" id="KW-1003">Cell membrane</keyword>
<keyword evidence="8" id="KW-0449">Lipoprotein</keyword>
<feature type="chain" id="PRO_5041294806" description="X8 domain-containing protein" evidence="9">
    <location>
        <begin position="21"/>
        <end position="255"/>
    </location>
</feature>
<protein>
    <recommendedName>
        <fullName evidence="10">X8 domain-containing protein</fullName>
    </recommendedName>
</protein>
<evidence type="ECO:0000313" key="12">
    <source>
        <dbReference type="Proteomes" id="UP001172457"/>
    </source>
</evidence>
<gene>
    <name evidence="11" type="ORF">OSB04_003289</name>
</gene>
<dbReference type="Proteomes" id="UP001172457">
    <property type="component" value="Chromosome 1"/>
</dbReference>
<evidence type="ECO:0000256" key="5">
    <source>
        <dbReference type="ARBA" id="ARBA00023136"/>
    </source>
</evidence>
<dbReference type="EMBL" id="JARYMX010000001">
    <property type="protein sequence ID" value="KAJ9567323.1"/>
    <property type="molecule type" value="Genomic_DNA"/>
</dbReference>
<evidence type="ECO:0000256" key="1">
    <source>
        <dbReference type="ARBA" id="ARBA00004609"/>
    </source>
</evidence>
<dbReference type="GO" id="GO:0098552">
    <property type="term" value="C:side of membrane"/>
    <property type="evidence" value="ECO:0007669"/>
    <property type="project" value="UniProtKB-KW"/>
</dbReference>
<feature type="domain" description="X8" evidence="10">
    <location>
        <begin position="21"/>
        <end position="105"/>
    </location>
</feature>
<organism evidence="11 12">
    <name type="scientific">Centaurea solstitialis</name>
    <name type="common">yellow star-thistle</name>
    <dbReference type="NCBI Taxonomy" id="347529"/>
    <lineage>
        <taxon>Eukaryota</taxon>
        <taxon>Viridiplantae</taxon>
        <taxon>Streptophyta</taxon>
        <taxon>Embryophyta</taxon>
        <taxon>Tracheophyta</taxon>
        <taxon>Spermatophyta</taxon>
        <taxon>Magnoliopsida</taxon>
        <taxon>eudicotyledons</taxon>
        <taxon>Gunneridae</taxon>
        <taxon>Pentapetalae</taxon>
        <taxon>asterids</taxon>
        <taxon>campanulids</taxon>
        <taxon>Asterales</taxon>
        <taxon>Asteraceae</taxon>
        <taxon>Carduoideae</taxon>
        <taxon>Cardueae</taxon>
        <taxon>Centaureinae</taxon>
        <taxon>Centaurea</taxon>
    </lineage>
</organism>
<evidence type="ECO:0000259" key="10">
    <source>
        <dbReference type="SMART" id="SM00768"/>
    </source>
</evidence>
<feature type="signal peptide" evidence="9">
    <location>
        <begin position="1"/>
        <end position="20"/>
    </location>
</feature>
<dbReference type="FunFam" id="1.20.58.1040:FF:000001">
    <property type="entry name" value="Glucan endo-1,3-beta-glucosidase 4"/>
    <property type="match status" value="1"/>
</dbReference>
<name>A0AA38UCC0_9ASTR</name>
<dbReference type="PANTHER" id="PTHR31044">
    <property type="entry name" value="BETA-1,3 GLUCANASE"/>
    <property type="match status" value="1"/>
</dbReference>
<dbReference type="GO" id="GO:0009506">
    <property type="term" value="C:plasmodesma"/>
    <property type="evidence" value="ECO:0007669"/>
    <property type="project" value="UniProtKB-ARBA"/>
</dbReference>
<evidence type="ECO:0000256" key="4">
    <source>
        <dbReference type="ARBA" id="ARBA00022729"/>
    </source>
</evidence>
<accession>A0AA38UCC0</accession>
<dbReference type="Gene3D" id="1.20.58.1040">
    <property type="match status" value="1"/>
</dbReference>
<evidence type="ECO:0000256" key="3">
    <source>
        <dbReference type="ARBA" id="ARBA00022622"/>
    </source>
</evidence>
<keyword evidence="5" id="KW-0472">Membrane</keyword>
<keyword evidence="7" id="KW-0325">Glycoprotein</keyword>
<dbReference type="AlphaFoldDB" id="A0AA38UCC0"/>
<comment type="subcellular location">
    <subcellularLocation>
        <location evidence="1">Cell membrane</location>
        <topology evidence="1">Lipid-anchor</topology>
        <topology evidence="1">GPI-anchor</topology>
    </subcellularLocation>
</comment>
<reference evidence="11" key="1">
    <citation type="submission" date="2023-03" db="EMBL/GenBank/DDBJ databases">
        <title>Chromosome-scale reference genome and RAD-based genetic map of yellow starthistle (Centaurea solstitialis) reveal putative structural variation and QTLs associated with invader traits.</title>
        <authorList>
            <person name="Reatini B."/>
            <person name="Cang F.A."/>
            <person name="Jiang Q."/>
            <person name="Mckibben M.T.W."/>
            <person name="Barker M.S."/>
            <person name="Rieseberg L.H."/>
            <person name="Dlugosch K.M."/>
        </authorList>
    </citation>
    <scope>NUCLEOTIDE SEQUENCE</scope>
    <source>
        <strain evidence="11">CAN-66</strain>
        <tissue evidence="11">Leaf</tissue>
    </source>
</reference>
<evidence type="ECO:0000256" key="9">
    <source>
        <dbReference type="SAM" id="SignalP"/>
    </source>
</evidence>
<evidence type="ECO:0000256" key="6">
    <source>
        <dbReference type="ARBA" id="ARBA00023157"/>
    </source>
</evidence>
<evidence type="ECO:0000256" key="8">
    <source>
        <dbReference type="ARBA" id="ARBA00023288"/>
    </source>
</evidence>
<keyword evidence="12" id="KW-1185">Reference proteome</keyword>
<dbReference type="Pfam" id="PF07983">
    <property type="entry name" value="X8"/>
    <property type="match status" value="1"/>
</dbReference>
<dbReference type="InterPro" id="IPR044788">
    <property type="entry name" value="X8_dom_prot"/>
</dbReference>
<dbReference type="GO" id="GO:0005886">
    <property type="term" value="C:plasma membrane"/>
    <property type="evidence" value="ECO:0007669"/>
    <property type="project" value="UniProtKB-SubCell"/>
</dbReference>
<keyword evidence="3" id="KW-0336">GPI-anchor</keyword>
<keyword evidence="6" id="KW-1015">Disulfide bond</keyword>
<comment type="caution">
    <text evidence="11">The sequence shown here is derived from an EMBL/GenBank/DDBJ whole genome shotgun (WGS) entry which is preliminary data.</text>
</comment>
<evidence type="ECO:0000256" key="2">
    <source>
        <dbReference type="ARBA" id="ARBA00022475"/>
    </source>
</evidence>
<evidence type="ECO:0000313" key="11">
    <source>
        <dbReference type="EMBL" id="KAJ9567323.1"/>
    </source>
</evidence>
<evidence type="ECO:0000256" key="7">
    <source>
        <dbReference type="ARBA" id="ARBA00023180"/>
    </source>
</evidence>
<dbReference type="PANTHER" id="PTHR31044:SF25">
    <property type="entry name" value="PLASMODESMATA CALLOSE-BINDING PROTEIN 3"/>
    <property type="match status" value="1"/>
</dbReference>
<proteinExistence type="predicted"/>
<dbReference type="InterPro" id="IPR012946">
    <property type="entry name" value="X8"/>
</dbReference>